<keyword evidence="9 11" id="KW-0564">Palmitate</keyword>
<keyword evidence="10 11" id="KW-0449">Lipoprotein</keyword>
<evidence type="ECO:0000256" key="1">
    <source>
        <dbReference type="ARBA" id="ARBA00022511"/>
    </source>
</evidence>
<evidence type="ECO:0000256" key="3">
    <source>
        <dbReference type="ARBA" id="ARBA00022580"/>
    </source>
</evidence>
<accession>Q80BN9</accession>
<evidence type="ECO:0000256" key="6">
    <source>
        <dbReference type="ARBA" id="ARBA00022844"/>
    </source>
</evidence>
<dbReference type="Proteomes" id="UP000168086">
    <property type="component" value="Genome"/>
</dbReference>
<evidence type="ECO:0000313" key="12">
    <source>
        <dbReference type="EMBL" id="CAC84333.1"/>
    </source>
</evidence>
<dbReference type="InterPro" id="IPR024360">
    <property type="entry name" value="Herpesvirus_CEP3"/>
</dbReference>
<evidence type="ECO:0000256" key="5">
    <source>
        <dbReference type="ARBA" id="ARBA00022812"/>
    </source>
</evidence>
<keyword evidence="7 11" id="KW-1043">Host membrane</keyword>
<evidence type="ECO:0000256" key="2">
    <source>
        <dbReference type="ARBA" id="ARBA00022553"/>
    </source>
</evidence>
<dbReference type="EMBL" id="AJ410493">
    <property type="protein sequence ID" value="CAC84333.1"/>
    <property type="molecule type" value="Genomic_DNA"/>
</dbReference>
<organism evidence="12 13">
    <name type="scientific">Saimiriine herpesvirus 2 (strain 488)</name>
    <name type="common">SaHV-2</name>
    <name type="synonym">Herpesvirus saimiri</name>
    <dbReference type="NCBI Taxonomy" id="10384"/>
    <lineage>
        <taxon>Viruses</taxon>
        <taxon>Duplodnaviria</taxon>
        <taxon>Heunggongvirae</taxon>
        <taxon>Peploviricota</taxon>
        <taxon>Herviviricetes</taxon>
        <taxon>Herpesvirales</taxon>
        <taxon>Orthoherpesviridae</taxon>
        <taxon>Gammaherpesvirinae</taxon>
        <taxon>Rhadinovirus</taxon>
        <taxon>Rhadinovirus saimiriinegamma2</taxon>
        <taxon>Saimiriine herpesvirus 2</taxon>
    </lineage>
</organism>
<organismHost>
    <name type="scientific">Saimiri sciureus</name>
    <name type="common">Common squirrel monkey</name>
    <dbReference type="NCBI Taxonomy" id="9521"/>
</organismHost>
<keyword evidence="6 11" id="KW-0946">Virion</keyword>
<keyword evidence="1 11" id="KW-1032">Host cell membrane</keyword>
<dbReference type="GO" id="GO:0020002">
    <property type="term" value="C:host cell plasma membrane"/>
    <property type="evidence" value="ECO:0007669"/>
    <property type="project" value="UniProtKB-SubCell"/>
</dbReference>
<comment type="subcellular location">
    <subcellularLocation>
        <location evidence="11">Virion tegument</location>
    </subcellularLocation>
    <subcellularLocation>
        <location evidence="11">Virion membrane</location>
        <topology evidence="11">Lipid-anchor</topology>
    </subcellularLocation>
    <subcellularLocation>
        <location evidence="11">Host cell membrane</location>
        <topology evidence="11">Lipid-anchor</topology>
        <orientation evidence="11">Cytoplasmic side</orientation>
    </subcellularLocation>
    <subcellularLocation>
        <location evidence="11">Host Golgi apparatus membrane</location>
        <topology evidence="11">Lipid-anchor</topology>
        <orientation evidence="11">Cytoplasmic side</orientation>
    </subcellularLocation>
    <text evidence="11">Virion membrane-associated tegument protein. Associates with host membrane lipids rafts. During virion morphogenesis, this protein probably accumulates in the endosomes and trans-Golgi where secondary envelopment occurs. It is probably transported to the cell surface from where it is endocytosed and directed to the trans-Golgi network (TGN).</text>
</comment>
<dbReference type="HAMAP" id="MF_04042">
    <property type="entry name" value="HSV_CEP3_gammahv"/>
    <property type="match status" value="1"/>
</dbReference>
<dbReference type="GO" id="GO:0019033">
    <property type="term" value="C:viral tegument"/>
    <property type="evidence" value="ECO:0007669"/>
    <property type="project" value="UniProtKB-SubCell"/>
</dbReference>
<keyword evidence="4 11" id="KW-0519">Myristate</keyword>
<dbReference type="GO" id="GO:0055036">
    <property type="term" value="C:virion membrane"/>
    <property type="evidence" value="ECO:0007669"/>
    <property type="project" value="UniProtKB-SubCell"/>
</dbReference>
<evidence type="ECO:0000256" key="11">
    <source>
        <dbReference type="HAMAP-Rule" id="MF_04042"/>
    </source>
</evidence>
<sequence length="66" mass="7584">MGTLCSICKRRPNPVDTEGKVINVTDDFEEMSETEIMLACPQDKKQCKKPKENMYKTKHKSNKHGI</sequence>
<dbReference type="GO" id="GO:0046760">
    <property type="term" value="P:viral budding from Golgi membrane"/>
    <property type="evidence" value="ECO:0007669"/>
    <property type="project" value="UniProtKB-UniRule"/>
</dbReference>
<evidence type="ECO:0000256" key="10">
    <source>
        <dbReference type="ARBA" id="ARBA00023288"/>
    </source>
</evidence>
<evidence type="ECO:0000256" key="9">
    <source>
        <dbReference type="ARBA" id="ARBA00023139"/>
    </source>
</evidence>
<keyword evidence="8 11" id="KW-0472">Membrane</keyword>
<evidence type="ECO:0000256" key="8">
    <source>
        <dbReference type="ARBA" id="ARBA00023136"/>
    </source>
</evidence>
<keyword evidence="2 11" id="KW-0597">Phosphoprotein</keyword>
<dbReference type="Pfam" id="PF10813">
    <property type="entry name" value="Herpesvir_UL11"/>
    <property type="match status" value="1"/>
</dbReference>
<comment type="similarity">
    <text evidence="11">Belongs to the herpesviridae cytoplasmic envelopment protein 3 family.</text>
</comment>
<keyword evidence="3 11" id="KW-0920">Virion tegument</keyword>
<name>Q80BN9_SHV2C</name>
<comment type="subunit">
    <text evidence="11">Interacts with BGLF2; this interaction is essential for the proper localization of each protein to the assembly complex and thus for the production of infectious virus.</text>
</comment>
<protein>
    <recommendedName>
        <fullName evidence="11">Cytoplasmic envelopment protein 3</fullName>
    </recommendedName>
</protein>
<comment type="PTM">
    <text evidence="11">Phosphorylated. Phosphorylation does not seem to be required for recycling to the host Golgi apparatus. Packaging is selective for underphosphorylated forms.</text>
</comment>
<proteinExistence type="inferred from homology"/>
<dbReference type="GO" id="GO:0044178">
    <property type="term" value="C:host cell Golgi membrane"/>
    <property type="evidence" value="ECO:0007669"/>
    <property type="project" value="UniProtKB-SubCell"/>
</dbReference>
<feature type="initiator methionine" description="Removed; by host" evidence="11">
    <location>
        <position position="1"/>
    </location>
</feature>
<reference evidence="12 13" key="1">
    <citation type="journal article" date="2003" name="Virology">
        <title>The genome of herpesvirus saimiri C488 which is capable of transforming human T cells.</title>
        <authorList>
            <person name="Ensser A."/>
            <person name="Thurau M."/>
            <person name="Wittmann S."/>
            <person name="Fickenscher H."/>
        </authorList>
    </citation>
    <scope>NUCLEOTIDE SEQUENCE [LARGE SCALE GENOMIC DNA]</scope>
    <source>
        <strain evidence="12">C488</strain>
    </source>
</reference>
<evidence type="ECO:0000313" key="13">
    <source>
        <dbReference type="Proteomes" id="UP000168086"/>
    </source>
</evidence>
<keyword evidence="5 11" id="KW-1040">Host Golgi apparatus</keyword>
<evidence type="ECO:0000256" key="7">
    <source>
        <dbReference type="ARBA" id="ARBA00022870"/>
    </source>
</evidence>
<comment type="function">
    <text evidence="11">Plays an important role in the cytoplasmic envelopment of tegument proteins and capsids during the assembly and egress processes. Participates also in viral entry at the fusion step probably by regulating the core fusion machinery.</text>
</comment>
<evidence type="ECO:0000256" key="4">
    <source>
        <dbReference type="ARBA" id="ARBA00022707"/>
    </source>
</evidence>
<comment type="PTM">
    <text evidence="11">Myristoylation and palmitoylation (probably on one or more of the nearby cysteines at the N-terminus) enable membrane-binding and Golgi apparatus-specific targeting and are essential for efficient packaging.</text>
</comment>
<feature type="lipid moiety-binding region" description="N-myristoyl glycine; by host" evidence="11">
    <location>
        <position position="2"/>
    </location>
</feature>